<organism evidence="2 3">
    <name type="scientific">Parathielavia hyrcaniae</name>
    <dbReference type="NCBI Taxonomy" id="113614"/>
    <lineage>
        <taxon>Eukaryota</taxon>
        <taxon>Fungi</taxon>
        <taxon>Dikarya</taxon>
        <taxon>Ascomycota</taxon>
        <taxon>Pezizomycotina</taxon>
        <taxon>Sordariomycetes</taxon>
        <taxon>Sordariomycetidae</taxon>
        <taxon>Sordariales</taxon>
        <taxon>Chaetomiaceae</taxon>
        <taxon>Parathielavia</taxon>
    </lineage>
</organism>
<accession>A0AAN6PSC9</accession>
<sequence length="156" mass="17048">MPSTPAFSLSRRCAHGSSPDPAPEVARTFFSLKKSDPRLSYYTPAPKGGQELTPMDASHNTPLAGLTDWLLPLTQPFAVEQPLSVSFADGKALAELLVLTSCHGPPGLYDRTTEVILDLMSPAFIRVDDPHLWISGFITASRTWLENRPVLMRSAD</sequence>
<evidence type="ECO:0000256" key="1">
    <source>
        <dbReference type="SAM" id="MobiDB-lite"/>
    </source>
</evidence>
<proteinExistence type="predicted"/>
<reference evidence="2" key="2">
    <citation type="submission" date="2023-05" db="EMBL/GenBank/DDBJ databases">
        <authorList>
            <consortium name="Lawrence Berkeley National Laboratory"/>
            <person name="Steindorff A."/>
            <person name="Hensen N."/>
            <person name="Bonometti L."/>
            <person name="Westerberg I."/>
            <person name="Brannstrom I.O."/>
            <person name="Guillou S."/>
            <person name="Cros-Aarteil S."/>
            <person name="Calhoun S."/>
            <person name="Haridas S."/>
            <person name="Kuo A."/>
            <person name="Mondo S."/>
            <person name="Pangilinan J."/>
            <person name="Riley R."/>
            <person name="Labutti K."/>
            <person name="Andreopoulos B."/>
            <person name="Lipzen A."/>
            <person name="Chen C."/>
            <person name="Yanf M."/>
            <person name="Daum C."/>
            <person name="Ng V."/>
            <person name="Clum A."/>
            <person name="Ohm R."/>
            <person name="Martin F."/>
            <person name="Silar P."/>
            <person name="Natvig D."/>
            <person name="Lalanne C."/>
            <person name="Gautier V."/>
            <person name="Ament-Velasquez S.L."/>
            <person name="Kruys A."/>
            <person name="Hutchinson M.I."/>
            <person name="Powell A.J."/>
            <person name="Barry K."/>
            <person name="Miller A.N."/>
            <person name="Grigoriev I.V."/>
            <person name="Debuchy R."/>
            <person name="Gladieux P."/>
            <person name="Thoren M.H."/>
            <person name="Johannesson H."/>
        </authorList>
    </citation>
    <scope>NUCLEOTIDE SEQUENCE</scope>
    <source>
        <strain evidence="2">CBS 757.83</strain>
    </source>
</reference>
<evidence type="ECO:0000313" key="3">
    <source>
        <dbReference type="Proteomes" id="UP001305647"/>
    </source>
</evidence>
<dbReference type="AlphaFoldDB" id="A0AAN6PSC9"/>
<dbReference type="Proteomes" id="UP001305647">
    <property type="component" value="Unassembled WGS sequence"/>
</dbReference>
<keyword evidence="3" id="KW-1185">Reference proteome</keyword>
<evidence type="ECO:0000313" key="2">
    <source>
        <dbReference type="EMBL" id="KAK4096858.1"/>
    </source>
</evidence>
<feature type="region of interest" description="Disordered" evidence="1">
    <location>
        <begin position="1"/>
        <end position="22"/>
    </location>
</feature>
<dbReference type="EMBL" id="MU863693">
    <property type="protein sequence ID" value="KAK4096858.1"/>
    <property type="molecule type" value="Genomic_DNA"/>
</dbReference>
<name>A0AAN6PSC9_9PEZI</name>
<reference evidence="2" key="1">
    <citation type="journal article" date="2023" name="Mol. Phylogenet. Evol.">
        <title>Genome-scale phylogeny and comparative genomics of the fungal order Sordariales.</title>
        <authorList>
            <person name="Hensen N."/>
            <person name="Bonometti L."/>
            <person name="Westerberg I."/>
            <person name="Brannstrom I.O."/>
            <person name="Guillou S."/>
            <person name="Cros-Aarteil S."/>
            <person name="Calhoun S."/>
            <person name="Haridas S."/>
            <person name="Kuo A."/>
            <person name="Mondo S."/>
            <person name="Pangilinan J."/>
            <person name="Riley R."/>
            <person name="LaButti K."/>
            <person name="Andreopoulos B."/>
            <person name="Lipzen A."/>
            <person name="Chen C."/>
            <person name="Yan M."/>
            <person name="Daum C."/>
            <person name="Ng V."/>
            <person name="Clum A."/>
            <person name="Steindorff A."/>
            <person name="Ohm R.A."/>
            <person name="Martin F."/>
            <person name="Silar P."/>
            <person name="Natvig D.O."/>
            <person name="Lalanne C."/>
            <person name="Gautier V."/>
            <person name="Ament-Velasquez S.L."/>
            <person name="Kruys A."/>
            <person name="Hutchinson M.I."/>
            <person name="Powell A.J."/>
            <person name="Barry K."/>
            <person name="Miller A.N."/>
            <person name="Grigoriev I.V."/>
            <person name="Debuchy R."/>
            <person name="Gladieux P."/>
            <person name="Hiltunen Thoren M."/>
            <person name="Johannesson H."/>
        </authorList>
    </citation>
    <scope>NUCLEOTIDE SEQUENCE</scope>
    <source>
        <strain evidence="2">CBS 757.83</strain>
    </source>
</reference>
<comment type="caution">
    <text evidence="2">The sequence shown here is derived from an EMBL/GenBank/DDBJ whole genome shotgun (WGS) entry which is preliminary data.</text>
</comment>
<gene>
    <name evidence="2" type="ORF">N658DRAFT_331837</name>
</gene>
<protein>
    <submittedName>
        <fullName evidence="2">Uncharacterized protein</fullName>
    </submittedName>
</protein>